<evidence type="ECO:0000313" key="2">
    <source>
        <dbReference type="Proteomes" id="UP001060085"/>
    </source>
</evidence>
<reference evidence="2" key="1">
    <citation type="journal article" date="2023" name="Nat. Plants">
        <title>Single-cell RNA sequencing provides a high-resolution roadmap for understanding the multicellular compartmentation of specialized metabolism.</title>
        <authorList>
            <person name="Sun S."/>
            <person name="Shen X."/>
            <person name="Li Y."/>
            <person name="Li Y."/>
            <person name="Wang S."/>
            <person name="Li R."/>
            <person name="Zhang H."/>
            <person name="Shen G."/>
            <person name="Guo B."/>
            <person name="Wei J."/>
            <person name="Xu J."/>
            <person name="St-Pierre B."/>
            <person name="Chen S."/>
            <person name="Sun C."/>
        </authorList>
    </citation>
    <scope>NUCLEOTIDE SEQUENCE [LARGE SCALE GENOMIC DNA]</scope>
</reference>
<organism evidence="1 2">
    <name type="scientific">Catharanthus roseus</name>
    <name type="common">Madagascar periwinkle</name>
    <name type="synonym">Vinca rosea</name>
    <dbReference type="NCBI Taxonomy" id="4058"/>
    <lineage>
        <taxon>Eukaryota</taxon>
        <taxon>Viridiplantae</taxon>
        <taxon>Streptophyta</taxon>
        <taxon>Embryophyta</taxon>
        <taxon>Tracheophyta</taxon>
        <taxon>Spermatophyta</taxon>
        <taxon>Magnoliopsida</taxon>
        <taxon>eudicotyledons</taxon>
        <taxon>Gunneridae</taxon>
        <taxon>Pentapetalae</taxon>
        <taxon>asterids</taxon>
        <taxon>lamiids</taxon>
        <taxon>Gentianales</taxon>
        <taxon>Apocynaceae</taxon>
        <taxon>Rauvolfioideae</taxon>
        <taxon>Vinceae</taxon>
        <taxon>Catharanthinae</taxon>
        <taxon>Catharanthus</taxon>
    </lineage>
</organism>
<evidence type="ECO:0000313" key="1">
    <source>
        <dbReference type="EMBL" id="KAI5672357.1"/>
    </source>
</evidence>
<keyword evidence="2" id="KW-1185">Reference proteome</keyword>
<gene>
    <name evidence="1" type="ORF">M9H77_12721</name>
</gene>
<sequence>MRERTNKTIVTSIKEKVPLKGLENVKLLATLDILNPRPKKGLKKFFSSKVKQSKMKNYNKNSLKRIKTAPQLGPTTDGKSSPIVRSRVLATKIFLTLGPTADSTGSLPSLVKFCLSSGYDPRTYRRREREARYYYYHSRVKDFCFSLDDHGHKEKVARSLTFSSPFKGTFSLLLITLVLFVPSLTSWTKFYALEDHSTSFGIGAIFNLNSRILSEDSFKINLIQFRLVVQYPFSKQPEFCLVAKIGRPIFARLILFCLSVFQRRKRHPKPPGLLSRLTGTVEFHESGIGDREGRKSTTSYFFTLAGNSVSWKSQLQPVVDLSTAQAEYIAATQAIKEAFWLQGLLSKLHLLHSIIFTDSQSCLHLCKNPVYHERTKPIDVKYNFIRERVSNGIVNIDKISTKDNPADFGTKVATTDKFVLCRDLLCIKAELQSLRDEMRDIRRDVTTLSNQQREVSPHRSLNVTTPWSNGPFNRSKTTSSTNLHILMKNFIHLLTMVEKAVLEEEACLDTLKKFQDHKLGMESHYMKIMNIQVATTKPPTSNFKPWPKKEEAPGGTFQPSIKPKMEEREIGAYKDEILCDMVPMQSCHLLLGRPWQFDRKSLHNGENNTYSFVKDGRTFTMNPLTP</sequence>
<name>A0ACC0BID6_CATRO</name>
<dbReference type="EMBL" id="CM044703">
    <property type="protein sequence ID" value="KAI5672357.1"/>
    <property type="molecule type" value="Genomic_DNA"/>
</dbReference>
<comment type="caution">
    <text evidence="1">The sequence shown here is derived from an EMBL/GenBank/DDBJ whole genome shotgun (WGS) entry which is preliminary data.</text>
</comment>
<accession>A0ACC0BID6</accession>
<proteinExistence type="predicted"/>
<protein>
    <submittedName>
        <fullName evidence="1">Uncharacterized protein</fullName>
    </submittedName>
</protein>
<dbReference type="Proteomes" id="UP001060085">
    <property type="component" value="Linkage Group LG03"/>
</dbReference>